<gene>
    <name evidence="2" type="ORF">WN944_019496</name>
</gene>
<dbReference type="EMBL" id="JBCGBO010000007">
    <property type="protein sequence ID" value="KAK9188097.1"/>
    <property type="molecule type" value="Genomic_DNA"/>
</dbReference>
<dbReference type="InterPro" id="IPR044730">
    <property type="entry name" value="RNase_H-like_dom_plant"/>
</dbReference>
<dbReference type="SUPFAM" id="SSF53098">
    <property type="entry name" value="Ribonuclease H-like"/>
    <property type="match status" value="1"/>
</dbReference>
<dbReference type="InterPro" id="IPR036397">
    <property type="entry name" value="RNaseH_sf"/>
</dbReference>
<proteinExistence type="predicted"/>
<dbReference type="AlphaFoldDB" id="A0AAP0LYA0"/>
<dbReference type="Pfam" id="PF13456">
    <property type="entry name" value="RVT_3"/>
    <property type="match status" value="1"/>
</dbReference>
<reference evidence="2 3" key="1">
    <citation type="submission" date="2024-05" db="EMBL/GenBank/DDBJ databases">
        <title>Haplotype-resolved chromosome-level genome assembly of Huyou (Citrus changshanensis).</title>
        <authorList>
            <person name="Miao C."/>
            <person name="Chen W."/>
            <person name="Wu Y."/>
            <person name="Wang L."/>
            <person name="Zhao S."/>
            <person name="Grierson D."/>
            <person name="Xu C."/>
            <person name="Chen K."/>
        </authorList>
    </citation>
    <scope>NUCLEOTIDE SEQUENCE [LARGE SCALE GENOMIC DNA]</scope>
    <source>
        <strain evidence="2">01-14</strain>
        <tissue evidence="2">Leaf</tissue>
    </source>
</reference>
<dbReference type="CDD" id="cd06222">
    <property type="entry name" value="RNase_H_like"/>
    <property type="match status" value="1"/>
</dbReference>
<organism evidence="2 3">
    <name type="scientific">Citrus x changshan-huyou</name>
    <dbReference type="NCBI Taxonomy" id="2935761"/>
    <lineage>
        <taxon>Eukaryota</taxon>
        <taxon>Viridiplantae</taxon>
        <taxon>Streptophyta</taxon>
        <taxon>Embryophyta</taxon>
        <taxon>Tracheophyta</taxon>
        <taxon>Spermatophyta</taxon>
        <taxon>Magnoliopsida</taxon>
        <taxon>eudicotyledons</taxon>
        <taxon>Gunneridae</taxon>
        <taxon>Pentapetalae</taxon>
        <taxon>rosids</taxon>
        <taxon>malvids</taxon>
        <taxon>Sapindales</taxon>
        <taxon>Rutaceae</taxon>
        <taxon>Aurantioideae</taxon>
        <taxon>Citrus</taxon>
    </lineage>
</organism>
<dbReference type="PANTHER" id="PTHR47074:SF11">
    <property type="entry name" value="REVERSE TRANSCRIPTASE-LIKE PROTEIN"/>
    <property type="match status" value="1"/>
</dbReference>
<dbReference type="PANTHER" id="PTHR47074">
    <property type="entry name" value="BNAC02G40300D PROTEIN"/>
    <property type="match status" value="1"/>
</dbReference>
<evidence type="ECO:0000259" key="1">
    <source>
        <dbReference type="Pfam" id="PF13456"/>
    </source>
</evidence>
<name>A0AAP0LYA0_9ROSI</name>
<dbReference type="InterPro" id="IPR012337">
    <property type="entry name" value="RNaseH-like_sf"/>
</dbReference>
<evidence type="ECO:0000313" key="2">
    <source>
        <dbReference type="EMBL" id="KAK9188097.1"/>
    </source>
</evidence>
<dbReference type="Gene3D" id="3.30.420.10">
    <property type="entry name" value="Ribonuclease H-like superfamily/Ribonuclease H"/>
    <property type="match status" value="1"/>
</dbReference>
<protein>
    <recommendedName>
        <fullName evidence="1">RNase H type-1 domain-containing protein</fullName>
    </recommendedName>
</protein>
<keyword evidence="3" id="KW-1185">Reference proteome</keyword>
<dbReference type="Proteomes" id="UP001428341">
    <property type="component" value="Unassembled WGS sequence"/>
</dbReference>
<dbReference type="InterPro" id="IPR052929">
    <property type="entry name" value="RNase_H-like_EbsB-rel"/>
</dbReference>
<sequence length="145" mass="15828">MDGFVLVNLASRNHMIHSNAVSTPQEVVIRVENLVNLFKAGTLFKDDYSSIAVLICNSEGFVEVVAVQKGIQLVKDIGSAPAIIESDSLNVVSLISDEIPSCCEVRWLISEIQEILSSFESSFKVIFTPRSHNGAAHHLAKSTLM</sequence>
<feature type="domain" description="RNase H type-1" evidence="1">
    <location>
        <begin position="55"/>
        <end position="142"/>
    </location>
</feature>
<dbReference type="GO" id="GO:0004523">
    <property type="term" value="F:RNA-DNA hybrid ribonuclease activity"/>
    <property type="evidence" value="ECO:0007669"/>
    <property type="project" value="InterPro"/>
</dbReference>
<dbReference type="GO" id="GO:0003676">
    <property type="term" value="F:nucleic acid binding"/>
    <property type="evidence" value="ECO:0007669"/>
    <property type="project" value="InterPro"/>
</dbReference>
<evidence type="ECO:0000313" key="3">
    <source>
        <dbReference type="Proteomes" id="UP001428341"/>
    </source>
</evidence>
<dbReference type="InterPro" id="IPR002156">
    <property type="entry name" value="RNaseH_domain"/>
</dbReference>
<accession>A0AAP0LYA0</accession>
<comment type="caution">
    <text evidence="2">The sequence shown here is derived from an EMBL/GenBank/DDBJ whole genome shotgun (WGS) entry which is preliminary data.</text>
</comment>